<evidence type="ECO:0000256" key="3">
    <source>
        <dbReference type="SAM" id="MobiDB-lite"/>
    </source>
</evidence>
<dbReference type="GO" id="GO:0017004">
    <property type="term" value="P:cytochrome complex assembly"/>
    <property type="evidence" value="ECO:0007669"/>
    <property type="project" value="UniProtKB-KW"/>
</dbReference>
<feature type="domain" description="Cytochrome c-type biogenesis protein H Ig-like" evidence="5">
    <location>
        <begin position="328"/>
        <end position="404"/>
    </location>
</feature>
<keyword evidence="7" id="KW-1185">Reference proteome</keyword>
<feature type="region of interest" description="Disordered" evidence="3">
    <location>
        <begin position="292"/>
        <end position="320"/>
    </location>
</feature>
<feature type="compositionally biased region" description="Polar residues" evidence="3">
    <location>
        <begin position="295"/>
        <end position="320"/>
    </location>
</feature>
<dbReference type="InterPro" id="IPR056412">
    <property type="entry name" value="Ig_CycH"/>
</dbReference>
<dbReference type="GO" id="GO:0005886">
    <property type="term" value="C:plasma membrane"/>
    <property type="evidence" value="ECO:0007669"/>
    <property type="project" value="TreeGrafter"/>
</dbReference>
<keyword evidence="2" id="KW-0802">TPR repeat</keyword>
<keyword evidence="1" id="KW-0201">Cytochrome c-type biogenesis</keyword>
<dbReference type="Gene3D" id="1.25.40.10">
    <property type="entry name" value="Tetratricopeptide repeat domain"/>
    <property type="match status" value="1"/>
</dbReference>
<dbReference type="PROSITE" id="PS50005">
    <property type="entry name" value="TPR"/>
    <property type="match status" value="1"/>
</dbReference>
<feature type="transmembrane region" description="Helical" evidence="4">
    <location>
        <begin position="79"/>
        <end position="98"/>
    </location>
</feature>
<dbReference type="EMBL" id="UHIA01000004">
    <property type="protein sequence ID" value="SUO98180.1"/>
    <property type="molecule type" value="Genomic_DNA"/>
</dbReference>
<dbReference type="Pfam" id="PF13176">
    <property type="entry name" value="TPR_7"/>
    <property type="match status" value="1"/>
</dbReference>
<sequence length="427" mass="46963">MIYLLILLTIASLIYLLGGRPAPIIAREEEARRLIAQYQEHSDADKDPQGKSERDYRLYQELAALLGKDNGGAQGKLSGIIYLLVPACFCLAIMAWQLRGGAEMQRWQGLYRSIGAEIAQHKIYGKNLLDQAAFRQNINQRVNSSGFFPAGSRHTPLLVYCQALQRQLDRSDIIQLDALGHCYSELGLFELAAPVYDRIDHLQPDATNHILAWAQAKTLANPEQPPAPEVMQKLHKLLAVEPDNSLALLFLASAYQQHQQMDKALPLWQQLLTLLPQDDPLYPAIRQAADKARQQLDSGSASQEQNISGDNPHTQNQANASANKSYAVSVSIAPEILAQLPATARLFLIIAPAGQKMPLAVKMLPPQAAQDINISDADSMAGASLSEYPQLVIRALLSPSGTVGDNAVYLLETAADDSRRIELHFKP</sequence>
<gene>
    <name evidence="6" type="ORF">NCTC10717_01921</name>
</gene>
<reference evidence="6 7" key="1">
    <citation type="submission" date="2018-06" db="EMBL/GenBank/DDBJ databases">
        <authorList>
            <consortium name="Pathogen Informatics"/>
            <person name="Doyle S."/>
        </authorList>
    </citation>
    <scope>NUCLEOTIDE SEQUENCE [LARGE SCALE GENOMIC DNA]</scope>
    <source>
        <strain evidence="6 7">NCTC10717</strain>
    </source>
</reference>
<dbReference type="PANTHER" id="PTHR47870">
    <property type="entry name" value="CYTOCHROME C-TYPE BIOGENESIS PROTEIN CCMH"/>
    <property type="match status" value="1"/>
</dbReference>
<evidence type="ECO:0000256" key="1">
    <source>
        <dbReference type="ARBA" id="ARBA00022748"/>
    </source>
</evidence>
<feature type="repeat" description="TPR" evidence="2">
    <location>
        <begin position="245"/>
        <end position="278"/>
    </location>
</feature>
<proteinExistence type="predicted"/>
<dbReference type="InterPro" id="IPR019734">
    <property type="entry name" value="TPR_rpt"/>
</dbReference>
<dbReference type="PANTHER" id="PTHR47870:SF1">
    <property type="entry name" value="CYTOCHROME C-TYPE BIOGENESIS PROTEIN CCMH"/>
    <property type="match status" value="1"/>
</dbReference>
<accession>A0A380N045</accession>
<dbReference type="Pfam" id="PF23892">
    <property type="entry name" value="Ig_CycH"/>
    <property type="match status" value="1"/>
</dbReference>
<evidence type="ECO:0000259" key="5">
    <source>
        <dbReference type="Pfam" id="PF23892"/>
    </source>
</evidence>
<evidence type="ECO:0000256" key="4">
    <source>
        <dbReference type="SAM" id="Phobius"/>
    </source>
</evidence>
<dbReference type="Proteomes" id="UP000254575">
    <property type="component" value="Unassembled WGS sequence"/>
</dbReference>
<evidence type="ECO:0000313" key="7">
    <source>
        <dbReference type="Proteomes" id="UP000254575"/>
    </source>
</evidence>
<organism evidence="6 7">
    <name type="scientific">Suttonella indologenes</name>
    <dbReference type="NCBI Taxonomy" id="13276"/>
    <lineage>
        <taxon>Bacteria</taxon>
        <taxon>Pseudomonadati</taxon>
        <taxon>Pseudomonadota</taxon>
        <taxon>Gammaproteobacteria</taxon>
        <taxon>Cardiobacteriales</taxon>
        <taxon>Cardiobacteriaceae</taxon>
        <taxon>Suttonella</taxon>
    </lineage>
</organism>
<keyword evidence="4" id="KW-1133">Transmembrane helix</keyword>
<evidence type="ECO:0000256" key="2">
    <source>
        <dbReference type="PROSITE-ProRule" id="PRU00339"/>
    </source>
</evidence>
<dbReference type="AlphaFoldDB" id="A0A380N045"/>
<dbReference type="InterPro" id="IPR011990">
    <property type="entry name" value="TPR-like_helical_dom_sf"/>
</dbReference>
<keyword evidence="4" id="KW-0472">Membrane</keyword>
<keyword evidence="4" id="KW-0812">Transmembrane</keyword>
<dbReference type="OrthoDB" id="9776053at2"/>
<dbReference type="SUPFAM" id="SSF48452">
    <property type="entry name" value="TPR-like"/>
    <property type="match status" value="1"/>
</dbReference>
<evidence type="ECO:0000313" key="6">
    <source>
        <dbReference type="EMBL" id="SUO98180.1"/>
    </source>
</evidence>
<name>A0A380N045_9GAMM</name>
<protein>
    <submittedName>
        <fullName evidence="6">Cytochrome c biogenesis factor</fullName>
    </submittedName>
</protein>
<dbReference type="InterPro" id="IPR051263">
    <property type="entry name" value="C-type_cytochrome_biogenesis"/>
</dbReference>
<dbReference type="RefSeq" id="WP_115219038.1">
    <property type="nucleotide sequence ID" value="NZ_UHIA01000004.1"/>
</dbReference>